<protein>
    <submittedName>
        <fullName evidence="2">SAM-dependent methyltransferase</fullName>
    </submittedName>
</protein>
<name>A0ABZ2FAE8_9MICO</name>
<reference evidence="2 3" key="1">
    <citation type="submission" date="2022-09" db="EMBL/GenBank/DDBJ databases">
        <title>Complete genome sequence of Janibacter terrae strain COS04-44, PCL-degrading bacteria isolated from oil spilled coast.</title>
        <authorList>
            <person name="Park H."/>
            <person name="Kim J.Y."/>
            <person name="An S.H."/>
            <person name="Lee C.M."/>
            <person name="Weon H.-Y."/>
        </authorList>
    </citation>
    <scope>NUCLEOTIDE SEQUENCE [LARGE SCALE GENOMIC DNA]</scope>
    <source>
        <strain evidence="2 3">COS04-44</strain>
    </source>
</reference>
<keyword evidence="2" id="KW-0808">Transferase</keyword>
<dbReference type="InterPro" id="IPR029063">
    <property type="entry name" value="SAM-dependent_MTases_sf"/>
</dbReference>
<dbReference type="Proteomes" id="UP001381003">
    <property type="component" value="Chromosome"/>
</dbReference>
<organism evidence="2 3">
    <name type="scientific">Janibacter terrae</name>
    <dbReference type="NCBI Taxonomy" id="103817"/>
    <lineage>
        <taxon>Bacteria</taxon>
        <taxon>Bacillati</taxon>
        <taxon>Actinomycetota</taxon>
        <taxon>Actinomycetes</taxon>
        <taxon>Micrococcales</taxon>
        <taxon>Intrasporangiaceae</taxon>
        <taxon>Janibacter</taxon>
    </lineage>
</organism>
<evidence type="ECO:0000313" key="3">
    <source>
        <dbReference type="Proteomes" id="UP001381003"/>
    </source>
</evidence>
<gene>
    <name evidence="2" type="ORF">N5P18_11285</name>
</gene>
<dbReference type="EMBL" id="CP104874">
    <property type="protein sequence ID" value="WWF04273.1"/>
    <property type="molecule type" value="Genomic_DNA"/>
</dbReference>
<proteinExistence type="predicted"/>
<dbReference type="RefSeq" id="WP_338537716.1">
    <property type="nucleotide sequence ID" value="NZ_CP104874.1"/>
</dbReference>
<dbReference type="Pfam" id="PF13649">
    <property type="entry name" value="Methyltransf_25"/>
    <property type="match status" value="1"/>
</dbReference>
<sequence length="275" mass="28980">MSASTVTVSPDWLRLREPADAAARSLGLRWTLGRVLADTPRHVVHDLGSGTGSMGRWLAPRLPGRQHWVLHDRDAALLAVAAAHPPAAALDGAAVSVETRTGDLTRLGADDVADATLITASALLDMLTLEEMERVVARCVQARCPVLLTLSVTGRVRLTPGALLDARIETAFNDHQRRRAGERALLGPDAAAAARDLARGRGARVLVAASPWRLGADAAALAAEWLTGWLAAAVEQRPDLLDPVAGYAGLRRAQLAGGGLGVLVDHVDLLVLPPR</sequence>
<dbReference type="SUPFAM" id="SSF53335">
    <property type="entry name" value="S-adenosyl-L-methionine-dependent methyltransferases"/>
    <property type="match status" value="1"/>
</dbReference>
<dbReference type="GO" id="GO:0008168">
    <property type="term" value="F:methyltransferase activity"/>
    <property type="evidence" value="ECO:0007669"/>
    <property type="project" value="UniProtKB-KW"/>
</dbReference>
<accession>A0ABZ2FAE8</accession>
<keyword evidence="3" id="KW-1185">Reference proteome</keyword>
<evidence type="ECO:0000313" key="2">
    <source>
        <dbReference type="EMBL" id="WWF04273.1"/>
    </source>
</evidence>
<evidence type="ECO:0000259" key="1">
    <source>
        <dbReference type="Pfam" id="PF13649"/>
    </source>
</evidence>
<keyword evidence="2" id="KW-0489">Methyltransferase</keyword>
<dbReference type="Gene3D" id="3.40.50.150">
    <property type="entry name" value="Vaccinia Virus protein VP39"/>
    <property type="match status" value="1"/>
</dbReference>
<dbReference type="InterPro" id="IPR041698">
    <property type="entry name" value="Methyltransf_25"/>
</dbReference>
<feature type="domain" description="Methyltransferase" evidence="1">
    <location>
        <begin position="44"/>
        <end position="141"/>
    </location>
</feature>
<dbReference type="GO" id="GO:0032259">
    <property type="term" value="P:methylation"/>
    <property type="evidence" value="ECO:0007669"/>
    <property type="project" value="UniProtKB-KW"/>
</dbReference>